<protein>
    <recommendedName>
        <fullName evidence="2 3">Single-stranded DNA-binding protein</fullName>
        <shortName evidence="2">SSB</shortName>
    </recommendedName>
</protein>
<dbReference type="GO" id="GO:0006260">
    <property type="term" value="P:DNA replication"/>
    <property type="evidence" value="ECO:0007669"/>
    <property type="project" value="UniProtKB-UniRule"/>
</dbReference>
<dbReference type="PROSITE" id="PS50935">
    <property type="entry name" value="SSB"/>
    <property type="match status" value="1"/>
</dbReference>
<dbReference type="InterPro" id="IPR012340">
    <property type="entry name" value="NA-bd_OB-fold"/>
</dbReference>
<accession>A0A679FWG3</accession>
<keyword evidence="2" id="KW-0235">DNA replication</keyword>
<feature type="region of interest" description="Disordered" evidence="4">
    <location>
        <begin position="97"/>
        <end position="156"/>
    </location>
</feature>
<comment type="subunit">
    <text evidence="2">Homotetramer.</text>
</comment>
<geneLocation type="plasmid" evidence="5 6">
    <name>pGspE55-2</name>
</geneLocation>
<keyword evidence="2" id="KW-0227">DNA damage</keyword>
<evidence type="ECO:0000256" key="2">
    <source>
        <dbReference type="HAMAP-Rule" id="MF_00984"/>
    </source>
</evidence>
<keyword evidence="2" id="KW-0233">DNA recombination</keyword>
<dbReference type="HAMAP" id="MF_00984">
    <property type="entry name" value="SSB"/>
    <property type="match status" value="1"/>
</dbReference>
<dbReference type="Pfam" id="PF00436">
    <property type="entry name" value="SSB"/>
    <property type="match status" value="1"/>
</dbReference>
<dbReference type="CDD" id="cd04496">
    <property type="entry name" value="SSB_OBF"/>
    <property type="match status" value="1"/>
</dbReference>
<dbReference type="Proteomes" id="UP000501421">
    <property type="component" value="Plasmid pGspE55-2"/>
</dbReference>
<dbReference type="GO" id="GO:0006310">
    <property type="term" value="P:DNA recombination"/>
    <property type="evidence" value="ECO:0007669"/>
    <property type="project" value="UniProtKB-UniRule"/>
</dbReference>
<dbReference type="InterPro" id="IPR011344">
    <property type="entry name" value="ssDNA-bd"/>
</dbReference>
<dbReference type="AlphaFoldDB" id="A0A679FWG3"/>
<gene>
    <name evidence="5" type="primary">ssb</name>
    <name evidence="5" type="ORF">GsuE55_38680</name>
</gene>
<feature type="short sequence motif" description="Important for interaction with partner proteins" evidence="2">
    <location>
        <begin position="151"/>
        <end position="156"/>
    </location>
</feature>
<evidence type="ECO:0000313" key="5">
    <source>
        <dbReference type="EMBL" id="BBW99035.1"/>
    </source>
</evidence>
<evidence type="ECO:0000256" key="3">
    <source>
        <dbReference type="PIRNR" id="PIRNR002070"/>
    </source>
</evidence>
<dbReference type="GO" id="GO:0003697">
    <property type="term" value="F:single-stranded DNA binding"/>
    <property type="evidence" value="ECO:0007669"/>
    <property type="project" value="UniProtKB-UniRule"/>
</dbReference>
<dbReference type="SUPFAM" id="SSF50249">
    <property type="entry name" value="Nucleic acid-binding proteins"/>
    <property type="match status" value="1"/>
</dbReference>
<dbReference type="Gene3D" id="2.40.50.140">
    <property type="entry name" value="Nucleic acid-binding proteins"/>
    <property type="match status" value="1"/>
</dbReference>
<dbReference type="GO" id="GO:0009295">
    <property type="term" value="C:nucleoid"/>
    <property type="evidence" value="ECO:0007669"/>
    <property type="project" value="TreeGrafter"/>
</dbReference>
<evidence type="ECO:0000313" key="6">
    <source>
        <dbReference type="Proteomes" id="UP000501421"/>
    </source>
</evidence>
<keyword evidence="6" id="KW-1185">Reference proteome</keyword>
<comment type="caution">
    <text evidence="2">Lacks conserved residue(s) required for the propagation of feature annotation.</text>
</comment>
<keyword evidence="1 2" id="KW-0238">DNA-binding</keyword>
<evidence type="ECO:0000256" key="4">
    <source>
        <dbReference type="SAM" id="MobiDB-lite"/>
    </source>
</evidence>
<keyword evidence="5" id="KW-0614">Plasmid</keyword>
<dbReference type="NCBIfam" id="TIGR00621">
    <property type="entry name" value="ssb"/>
    <property type="match status" value="1"/>
</dbReference>
<dbReference type="PANTHER" id="PTHR10302">
    <property type="entry name" value="SINGLE-STRANDED DNA-BINDING PROTEIN"/>
    <property type="match status" value="1"/>
</dbReference>
<comment type="function">
    <text evidence="2">Plays an important role in DNA replication, recombination and repair. Binds to ssDNA and to an array of partner proteins to recruit them to their sites of action during DNA metabolism.</text>
</comment>
<dbReference type="PANTHER" id="PTHR10302:SF27">
    <property type="entry name" value="SINGLE-STRANDED DNA-BINDING PROTEIN"/>
    <property type="match status" value="1"/>
</dbReference>
<dbReference type="InterPro" id="IPR000424">
    <property type="entry name" value="Primosome_PriB/ssb"/>
</dbReference>
<organism evidence="5 6">
    <name type="scientific">Geobacillus subterraneus</name>
    <dbReference type="NCBI Taxonomy" id="129338"/>
    <lineage>
        <taxon>Bacteria</taxon>
        <taxon>Bacillati</taxon>
        <taxon>Bacillota</taxon>
        <taxon>Bacilli</taxon>
        <taxon>Bacillales</taxon>
        <taxon>Anoxybacillaceae</taxon>
        <taxon>Geobacillus</taxon>
    </lineage>
</organism>
<dbReference type="EMBL" id="AP022559">
    <property type="protein sequence ID" value="BBW99035.1"/>
    <property type="molecule type" value="Genomic_DNA"/>
</dbReference>
<evidence type="ECO:0000256" key="1">
    <source>
        <dbReference type="ARBA" id="ARBA00023125"/>
    </source>
</evidence>
<sequence length="156" mass="17292">MNKVFLIGRLVKEADLRYTKNGKAVAVFTIAVNRNKEQTDFIRITAFNKTAENVANYLQKGSLVAIDGTIVTGSYEKNGQRIYTTDIWADTVQFLSRPEGSNSADKQQGKGKGSAQKKDAYTGAREAFSKPPEMEWGNDDPFGGEPVEFNDDDLPF</sequence>
<dbReference type="GO" id="GO:0006281">
    <property type="term" value="P:DNA repair"/>
    <property type="evidence" value="ECO:0007669"/>
    <property type="project" value="UniProtKB-UniRule"/>
</dbReference>
<dbReference type="PIRSF" id="PIRSF002070">
    <property type="entry name" value="SSB"/>
    <property type="match status" value="1"/>
</dbReference>
<reference evidence="6" key="1">
    <citation type="journal article" date="2020" name="Microbiol. Resour. Announc.">
        <title>Complete Genome Sequence of Geobacillus sp. Strain E55-1, Isolated from Mine Geyser in Japan.</title>
        <authorList>
            <person name="Miyazaki K."/>
            <person name="Hase E."/>
            <person name="Tokito N."/>
        </authorList>
    </citation>
    <scope>NUCLEOTIDE SEQUENCE [LARGE SCALE GENOMIC DNA]</scope>
    <source>
        <strain evidence="6">E55-1</strain>
        <plasmid evidence="6">pGspE55-2</plasmid>
    </source>
</reference>
<name>A0A679FWG3_9BACL</name>
<keyword evidence="2" id="KW-0234">DNA repair</keyword>
<proteinExistence type="inferred from homology"/>
<dbReference type="RefSeq" id="WP_172418999.1">
    <property type="nucleotide sequence ID" value="NZ_AP022559.1"/>
</dbReference>